<dbReference type="EMBL" id="MPRL01000025">
    <property type="protein sequence ID" value="OOZ40445.1"/>
    <property type="molecule type" value="Genomic_DNA"/>
</dbReference>
<evidence type="ECO:0000256" key="1">
    <source>
        <dbReference type="SAM" id="Coils"/>
    </source>
</evidence>
<dbReference type="OrthoDB" id="7067809at2"/>
<comment type="caution">
    <text evidence="3">The sequence shown here is derived from an EMBL/GenBank/DDBJ whole genome shotgun (WGS) entry which is preliminary data.</text>
</comment>
<accession>A0A1T2L5Q3</accession>
<sequence length="72" mass="8078">MNEIDEEVAKLRAERDRLKERLAAIEADYRKGLDPDSEERAIQLENAEVLAGIAKAISEELVQVEEKLADLG</sequence>
<evidence type="ECO:0000313" key="4">
    <source>
        <dbReference type="Proteomes" id="UP000191110"/>
    </source>
</evidence>
<dbReference type="AlphaFoldDB" id="A0A1T2L5Q3"/>
<dbReference type="InterPro" id="IPR048487">
    <property type="entry name" value="DksA-like_N"/>
</dbReference>
<gene>
    <name evidence="3" type="ORF">BOW53_07675</name>
</gene>
<dbReference type="RefSeq" id="WP_078483504.1">
    <property type="nucleotide sequence ID" value="NZ_MPRL01000025.1"/>
</dbReference>
<dbReference type="Proteomes" id="UP000191110">
    <property type="component" value="Unassembled WGS sequence"/>
</dbReference>
<evidence type="ECO:0000313" key="3">
    <source>
        <dbReference type="EMBL" id="OOZ40445.1"/>
    </source>
</evidence>
<proteinExistence type="predicted"/>
<keyword evidence="1" id="KW-0175">Coiled coil</keyword>
<reference evidence="3 4" key="1">
    <citation type="submission" date="2016-11" db="EMBL/GenBank/DDBJ databases">
        <title>Mixed transmission modes and dynamic genome evolution in an obligate animal-bacterial symbiosis.</title>
        <authorList>
            <person name="Russell S.L."/>
            <person name="Corbett-Detig R.B."/>
            <person name="Cavanaugh C.M."/>
        </authorList>
    </citation>
    <scope>NUCLEOTIDE SEQUENCE [LARGE SCALE GENOMIC DNA]</scope>
    <source>
        <strain evidence="3">Sveles-Q1</strain>
    </source>
</reference>
<dbReference type="Gene3D" id="1.20.120.910">
    <property type="entry name" value="DksA, coiled-coil domain"/>
    <property type="match status" value="1"/>
</dbReference>
<evidence type="ECO:0000259" key="2">
    <source>
        <dbReference type="Pfam" id="PF21173"/>
    </source>
</evidence>
<dbReference type="Pfam" id="PF21173">
    <property type="entry name" value="DksA-like_N"/>
    <property type="match status" value="1"/>
</dbReference>
<name>A0A1T2L5Q3_9GAMM</name>
<feature type="coiled-coil region" evidence="1">
    <location>
        <begin position="1"/>
        <end position="28"/>
    </location>
</feature>
<keyword evidence="4" id="KW-1185">Reference proteome</keyword>
<protein>
    <recommendedName>
        <fullName evidence="2">DnaK suppressor protein-like N-terminal domain-containing protein</fullName>
    </recommendedName>
</protein>
<feature type="domain" description="DnaK suppressor protein-like N-terminal" evidence="2">
    <location>
        <begin position="10"/>
        <end position="68"/>
    </location>
</feature>
<organism evidence="3 4">
    <name type="scientific">Solemya pervernicosa gill symbiont</name>
    <dbReference type="NCBI Taxonomy" id="642797"/>
    <lineage>
        <taxon>Bacteria</taxon>
        <taxon>Pseudomonadati</taxon>
        <taxon>Pseudomonadota</taxon>
        <taxon>Gammaproteobacteria</taxon>
        <taxon>sulfur-oxidizing symbionts</taxon>
    </lineage>
</organism>